<evidence type="ECO:0000256" key="1">
    <source>
        <dbReference type="ARBA" id="ARBA00001946"/>
    </source>
</evidence>
<keyword evidence="7" id="KW-0233">DNA recombination</keyword>
<evidence type="ECO:0000256" key="7">
    <source>
        <dbReference type="ARBA" id="ARBA00023172"/>
    </source>
</evidence>
<keyword evidence="6" id="KW-1090">Inhibition of host innate immune response by virus</keyword>
<name>A0A2P0VP05_9VIRU</name>
<evidence type="ECO:0000256" key="9">
    <source>
        <dbReference type="ARBA" id="ARBA00023258"/>
    </source>
</evidence>
<dbReference type="GO" id="GO:0006281">
    <property type="term" value="P:DNA repair"/>
    <property type="evidence" value="ECO:0007669"/>
    <property type="project" value="UniProtKB-KW"/>
</dbReference>
<comment type="similarity">
    <text evidence="2">Belongs to the asfivirus EP364R family.</text>
</comment>
<evidence type="ECO:0000256" key="3">
    <source>
        <dbReference type="ARBA" id="ARBA00010015"/>
    </source>
</evidence>
<dbReference type="Gene3D" id="1.10.150.670">
    <property type="entry name" value="Crossover junction endonuclease EME1, DNA-binding domain"/>
    <property type="match status" value="1"/>
</dbReference>
<sequence length="220" mass="24855">MIILDSRETSLGELLPDAKRMELGTGDVLIGEKILVERKTVKDLAASIKDGRWRDQLARMLEEQSEKGYRPLLLIIGKLEWSEGISGEALESALTGAFVRDNIAHFRVSDEVEGASVLRRLEKRLEKNEPCSTQKLGLRKKSDILKDKRQLAVSQLSMIPGVSHATADYLIGECKTINEWIKEWECLEKPERMKVLSEKSANGKRKLGKALASKIEEYMF</sequence>
<comment type="function">
    <text evidence="10">Plays a role in the inhibition of type I interferon signaling pathway. Mechanistically, specifically interacts with 2',3'-cGAMP and cleaves it via its phosphodiesterase activity. In turn, prevents 2',3'-cGAMP interaction with host ER-resident STING1 leading to inhibition of downstream signaling pathway and type I interferon production.</text>
</comment>
<evidence type="ECO:0000256" key="10">
    <source>
        <dbReference type="ARBA" id="ARBA00034463"/>
    </source>
</evidence>
<gene>
    <name evidence="12" type="ORF">TetV_552</name>
</gene>
<dbReference type="InterPro" id="IPR011335">
    <property type="entry name" value="Restrct_endonuc-II-like"/>
</dbReference>
<proteinExistence type="inferred from homology"/>
<dbReference type="InterPro" id="IPR006166">
    <property type="entry name" value="ERCC4_domain"/>
</dbReference>
<keyword evidence="8" id="KW-0234">DNA repair</keyword>
<dbReference type="GO" id="GO:0004518">
    <property type="term" value="F:nuclease activity"/>
    <property type="evidence" value="ECO:0007669"/>
    <property type="project" value="InterPro"/>
</dbReference>
<dbReference type="GO" id="GO:0003677">
    <property type="term" value="F:DNA binding"/>
    <property type="evidence" value="ECO:0007669"/>
    <property type="project" value="InterPro"/>
</dbReference>
<dbReference type="Gene3D" id="3.40.50.10130">
    <property type="match status" value="1"/>
</dbReference>
<comment type="cofactor">
    <cofactor evidence="1">
        <name>Mg(2+)</name>
        <dbReference type="ChEBI" id="CHEBI:18420"/>
    </cofactor>
</comment>
<evidence type="ECO:0000313" key="13">
    <source>
        <dbReference type="Proteomes" id="UP000244773"/>
    </source>
</evidence>
<reference evidence="12" key="1">
    <citation type="journal article" date="2018" name="Virology">
        <title>A giant virus infecting green algae encodes key fermentation genes.</title>
        <authorList>
            <person name="Schvarcz C.R."/>
            <person name="Steward G.F."/>
        </authorList>
    </citation>
    <scope>NUCLEOTIDE SEQUENCE [LARGE SCALE GENOMIC DNA]</scope>
</reference>
<protein>
    <recommendedName>
        <fullName evidence="4">ERCC4 domain-containing protein EP364R</fullName>
    </recommendedName>
</protein>
<accession>A0A2P0VP05</accession>
<keyword evidence="6" id="KW-0945">Host-virus interaction</keyword>
<evidence type="ECO:0000256" key="4">
    <source>
        <dbReference type="ARBA" id="ARBA00015502"/>
    </source>
</evidence>
<evidence type="ECO:0000256" key="2">
    <source>
        <dbReference type="ARBA" id="ARBA00008322"/>
    </source>
</evidence>
<keyword evidence="9" id="KW-0922">Interferon antiviral system evasion</keyword>
<dbReference type="SMART" id="SM00891">
    <property type="entry name" value="ERCC4"/>
    <property type="match status" value="1"/>
</dbReference>
<evidence type="ECO:0000256" key="8">
    <source>
        <dbReference type="ARBA" id="ARBA00023204"/>
    </source>
</evidence>
<dbReference type="GO" id="GO:0039502">
    <property type="term" value="P:symbiont-mediated suppression of host type I interferon-mediated signaling pathway"/>
    <property type="evidence" value="ECO:0007669"/>
    <property type="project" value="UniProtKB-KW"/>
</dbReference>
<dbReference type="Pfam" id="PF02732">
    <property type="entry name" value="ERCC4"/>
    <property type="match status" value="1"/>
</dbReference>
<dbReference type="GO" id="GO:0052170">
    <property type="term" value="P:symbiont-mediated suppression of host innate immune response"/>
    <property type="evidence" value="ECO:0007669"/>
    <property type="project" value="UniProtKB-KW"/>
</dbReference>
<dbReference type="SUPFAM" id="SSF52980">
    <property type="entry name" value="Restriction endonuclease-like"/>
    <property type="match status" value="1"/>
</dbReference>
<feature type="domain" description="ERCC4" evidence="11">
    <location>
        <begin position="1"/>
        <end position="79"/>
    </location>
</feature>
<dbReference type="InterPro" id="IPR042530">
    <property type="entry name" value="EME1/EME2_C"/>
</dbReference>
<keyword evidence="6" id="KW-0899">Viral immunoevasion</keyword>
<evidence type="ECO:0000313" key="12">
    <source>
        <dbReference type="EMBL" id="AUF82634.1"/>
    </source>
</evidence>
<evidence type="ECO:0000256" key="6">
    <source>
        <dbReference type="ARBA" id="ARBA00022830"/>
    </source>
</evidence>
<evidence type="ECO:0000256" key="5">
    <source>
        <dbReference type="ARBA" id="ARBA00022763"/>
    </source>
</evidence>
<dbReference type="Proteomes" id="UP000244773">
    <property type="component" value="Segment"/>
</dbReference>
<comment type="similarity">
    <text evidence="3">Belongs to the XPF family.</text>
</comment>
<keyword evidence="5" id="KW-0227">DNA damage</keyword>
<dbReference type="EMBL" id="KY322437">
    <property type="protein sequence ID" value="AUF82634.1"/>
    <property type="molecule type" value="Genomic_DNA"/>
</dbReference>
<evidence type="ECO:0000259" key="11">
    <source>
        <dbReference type="SMART" id="SM00891"/>
    </source>
</evidence>
<dbReference type="GO" id="GO:0006310">
    <property type="term" value="P:DNA recombination"/>
    <property type="evidence" value="ECO:0007669"/>
    <property type="project" value="UniProtKB-KW"/>
</dbReference>
<keyword evidence="6" id="KW-1114">Inhibition of host interferon signaling pathway by virus</keyword>
<organism evidence="12">
    <name type="scientific">Tetraselmis virus 1</name>
    <dbReference type="NCBI Taxonomy" id="2060617"/>
    <lineage>
        <taxon>Viruses</taxon>
        <taxon>Varidnaviria</taxon>
        <taxon>Bamfordvirae</taxon>
        <taxon>Nucleocytoviricota</taxon>
        <taxon>Megaviricetes</taxon>
        <taxon>Imitervirales</taxon>
        <taxon>Allomimiviridae</taxon>
        <taxon>Oceanusvirus</taxon>
        <taxon>Oceanusvirus kaneohense</taxon>
    </lineage>
</organism>
<keyword evidence="13" id="KW-1185">Reference proteome</keyword>